<evidence type="ECO:0000313" key="9">
    <source>
        <dbReference type="EMBL" id="MBE9668020.1"/>
    </source>
</evidence>
<dbReference type="NCBIfam" id="TIGR02937">
    <property type="entry name" value="sigma70-ECF"/>
    <property type="match status" value="1"/>
</dbReference>
<dbReference type="PROSITE" id="PS01063">
    <property type="entry name" value="SIGMA70_ECF"/>
    <property type="match status" value="1"/>
</dbReference>
<organism evidence="9 10">
    <name type="scientific">Mucilaginibacter boryungensis</name>
    <dbReference type="NCBI Taxonomy" id="768480"/>
    <lineage>
        <taxon>Bacteria</taxon>
        <taxon>Pseudomonadati</taxon>
        <taxon>Bacteroidota</taxon>
        <taxon>Sphingobacteriia</taxon>
        <taxon>Sphingobacteriales</taxon>
        <taxon>Sphingobacteriaceae</taxon>
        <taxon>Mucilaginibacter</taxon>
    </lineage>
</organism>
<reference evidence="9 10" key="1">
    <citation type="submission" date="2020-10" db="EMBL/GenBank/DDBJ databases">
        <title>Mucilaginibacter mali sp. nov., isolated from rhizosphere soil of apple orchard.</title>
        <authorList>
            <person name="Lee J.-S."/>
            <person name="Kim H.S."/>
            <person name="Kim J.-S."/>
        </authorList>
    </citation>
    <scope>NUCLEOTIDE SEQUENCE [LARGE SCALE GENOMIC DNA]</scope>
    <source>
        <strain evidence="9 10">KCTC 23157</strain>
    </source>
</reference>
<dbReference type="InterPro" id="IPR000838">
    <property type="entry name" value="RNA_pol_sigma70_ECF_CS"/>
</dbReference>
<dbReference type="SUPFAM" id="SSF88946">
    <property type="entry name" value="Sigma2 domain of RNA polymerase sigma factors"/>
    <property type="match status" value="1"/>
</dbReference>
<dbReference type="Gene3D" id="1.10.1740.10">
    <property type="match status" value="1"/>
</dbReference>
<keyword evidence="10" id="KW-1185">Reference proteome</keyword>
<dbReference type="Gene3D" id="1.10.10.10">
    <property type="entry name" value="Winged helix-like DNA-binding domain superfamily/Winged helix DNA-binding domain"/>
    <property type="match status" value="1"/>
</dbReference>
<dbReference type="InterPro" id="IPR013324">
    <property type="entry name" value="RNA_pol_sigma_r3/r4-like"/>
</dbReference>
<keyword evidence="5 6" id="KW-0804">Transcription</keyword>
<dbReference type="Proteomes" id="UP000632774">
    <property type="component" value="Unassembled WGS sequence"/>
</dbReference>
<comment type="similarity">
    <text evidence="1 6">Belongs to the sigma-70 factor family. ECF subfamily.</text>
</comment>
<comment type="caution">
    <text evidence="9">The sequence shown here is derived from an EMBL/GenBank/DDBJ whole genome shotgun (WGS) entry which is preliminary data.</text>
</comment>
<dbReference type="RefSeq" id="WP_194107452.1">
    <property type="nucleotide sequence ID" value="NZ_JADFFM010000002.1"/>
</dbReference>
<dbReference type="Pfam" id="PF08281">
    <property type="entry name" value="Sigma70_r4_2"/>
    <property type="match status" value="1"/>
</dbReference>
<dbReference type="SUPFAM" id="SSF88659">
    <property type="entry name" value="Sigma3 and sigma4 domains of RNA polymerase sigma factors"/>
    <property type="match status" value="1"/>
</dbReference>
<dbReference type="InterPro" id="IPR013325">
    <property type="entry name" value="RNA_pol_sigma_r2"/>
</dbReference>
<feature type="domain" description="RNA polymerase sigma-70 region 2" evidence="7">
    <location>
        <begin position="28"/>
        <end position="92"/>
    </location>
</feature>
<accession>A0ABR9XLY2</accession>
<evidence type="ECO:0000256" key="6">
    <source>
        <dbReference type="RuleBase" id="RU000716"/>
    </source>
</evidence>
<evidence type="ECO:0000256" key="4">
    <source>
        <dbReference type="ARBA" id="ARBA00023125"/>
    </source>
</evidence>
<dbReference type="InterPro" id="IPR007627">
    <property type="entry name" value="RNA_pol_sigma70_r2"/>
</dbReference>
<evidence type="ECO:0000256" key="5">
    <source>
        <dbReference type="ARBA" id="ARBA00023163"/>
    </source>
</evidence>
<dbReference type="PANTHER" id="PTHR43133">
    <property type="entry name" value="RNA POLYMERASE ECF-TYPE SIGMA FACTO"/>
    <property type="match status" value="1"/>
</dbReference>
<keyword evidence="2 6" id="KW-0805">Transcription regulation</keyword>
<dbReference type="InterPro" id="IPR013249">
    <property type="entry name" value="RNA_pol_sigma70_r4_t2"/>
</dbReference>
<dbReference type="InterPro" id="IPR014284">
    <property type="entry name" value="RNA_pol_sigma-70_dom"/>
</dbReference>
<evidence type="ECO:0000256" key="3">
    <source>
        <dbReference type="ARBA" id="ARBA00023082"/>
    </source>
</evidence>
<protein>
    <recommendedName>
        <fullName evidence="6">RNA polymerase sigma factor</fullName>
    </recommendedName>
</protein>
<evidence type="ECO:0000313" key="10">
    <source>
        <dbReference type="Proteomes" id="UP000632774"/>
    </source>
</evidence>
<name>A0ABR9XLY2_9SPHI</name>
<dbReference type="InterPro" id="IPR036388">
    <property type="entry name" value="WH-like_DNA-bd_sf"/>
</dbReference>
<feature type="domain" description="RNA polymerase sigma factor 70 region 4 type 2" evidence="8">
    <location>
        <begin position="124"/>
        <end position="172"/>
    </location>
</feature>
<dbReference type="InterPro" id="IPR039425">
    <property type="entry name" value="RNA_pol_sigma-70-like"/>
</dbReference>
<evidence type="ECO:0000256" key="2">
    <source>
        <dbReference type="ARBA" id="ARBA00023015"/>
    </source>
</evidence>
<sequence length="199" mass="23274">MLTADCLTEQELLQQVAGGNELAFRQIFDAYHHLLGAHIFRLTDSMEAAEEIVQDVFIKIWGNREELTEVRNLKAYLFIVSRNQALNALKKSLREKKHYQKWQTEQQVKESMDNPEPLFNDQYRLLDLAINQLPPQQQKVYLLSRHERLKYAEIAMKMNISRETVKKYLQLAVGSISSYLRENTYLLVLLSILSGFINN</sequence>
<evidence type="ECO:0000259" key="7">
    <source>
        <dbReference type="Pfam" id="PF04542"/>
    </source>
</evidence>
<keyword evidence="3 6" id="KW-0731">Sigma factor</keyword>
<dbReference type="NCBIfam" id="TIGR02985">
    <property type="entry name" value="Sig70_bacteroi1"/>
    <property type="match status" value="1"/>
</dbReference>
<keyword evidence="4 6" id="KW-0238">DNA-binding</keyword>
<dbReference type="PANTHER" id="PTHR43133:SF46">
    <property type="entry name" value="RNA POLYMERASE SIGMA-70 FACTOR ECF SUBFAMILY"/>
    <property type="match status" value="1"/>
</dbReference>
<evidence type="ECO:0000256" key="1">
    <source>
        <dbReference type="ARBA" id="ARBA00010641"/>
    </source>
</evidence>
<proteinExistence type="inferred from homology"/>
<dbReference type="Pfam" id="PF04542">
    <property type="entry name" value="Sigma70_r2"/>
    <property type="match status" value="1"/>
</dbReference>
<gene>
    <name evidence="9" type="ORF">IRJ18_16745</name>
</gene>
<dbReference type="InterPro" id="IPR014327">
    <property type="entry name" value="RNA_pol_sigma70_bacteroid"/>
</dbReference>
<dbReference type="EMBL" id="JADFFM010000002">
    <property type="protein sequence ID" value="MBE9668020.1"/>
    <property type="molecule type" value="Genomic_DNA"/>
</dbReference>
<evidence type="ECO:0000259" key="8">
    <source>
        <dbReference type="Pfam" id="PF08281"/>
    </source>
</evidence>